<feature type="transmembrane region" description="Helical" evidence="11">
    <location>
        <begin position="481"/>
        <end position="502"/>
    </location>
</feature>
<keyword evidence="6" id="KW-0862">Zinc</keyword>
<dbReference type="GO" id="GO:0006508">
    <property type="term" value="P:proteolysis"/>
    <property type="evidence" value="ECO:0007669"/>
    <property type="project" value="UniProtKB-KW"/>
</dbReference>
<dbReference type="InterPro" id="IPR036034">
    <property type="entry name" value="PDZ_sf"/>
</dbReference>
<dbReference type="Pfam" id="PF17820">
    <property type="entry name" value="PDZ_6"/>
    <property type="match status" value="1"/>
</dbReference>
<evidence type="ECO:0000259" key="12">
    <source>
        <dbReference type="PROSITE" id="PS50106"/>
    </source>
</evidence>
<comment type="cofactor">
    <cofactor evidence="1">
        <name>Zn(2+)</name>
        <dbReference type="ChEBI" id="CHEBI:29105"/>
    </cofactor>
</comment>
<evidence type="ECO:0000256" key="5">
    <source>
        <dbReference type="ARBA" id="ARBA00022801"/>
    </source>
</evidence>
<name>A0A6J6FDD7_9ZZZZ</name>
<reference evidence="13" key="1">
    <citation type="submission" date="2020-05" db="EMBL/GenBank/DDBJ databases">
        <authorList>
            <person name="Chiriac C."/>
            <person name="Salcher M."/>
            <person name="Ghai R."/>
            <person name="Kavagutti S V."/>
        </authorList>
    </citation>
    <scope>NUCLEOTIDE SEQUENCE</scope>
</reference>
<dbReference type="PANTHER" id="PTHR42837">
    <property type="entry name" value="REGULATOR OF SIGMA-E PROTEASE RSEP"/>
    <property type="match status" value="1"/>
</dbReference>
<dbReference type="CDD" id="cd06163">
    <property type="entry name" value="S2P-M50_PDZ_RseP-like"/>
    <property type="match status" value="1"/>
</dbReference>
<evidence type="ECO:0000256" key="8">
    <source>
        <dbReference type="ARBA" id="ARBA00023049"/>
    </source>
</evidence>
<feature type="transmembrane region" description="Helical" evidence="11">
    <location>
        <begin position="50"/>
        <end position="72"/>
    </location>
</feature>
<dbReference type="SMART" id="SM00228">
    <property type="entry name" value="PDZ"/>
    <property type="match status" value="1"/>
</dbReference>
<evidence type="ECO:0000256" key="1">
    <source>
        <dbReference type="ARBA" id="ARBA00001947"/>
    </source>
</evidence>
<feature type="region of interest" description="Disordered" evidence="10">
    <location>
        <begin position="367"/>
        <end position="404"/>
    </location>
</feature>
<keyword evidence="3" id="KW-0645">Protease</keyword>
<dbReference type="SUPFAM" id="SSF50156">
    <property type="entry name" value="PDZ domain-like"/>
    <property type="match status" value="2"/>
</dbReference>
<sequence length="512" mass="54258">MTTSSIPNDIDQGDSAEPPRSSLLERIFGNQFVLLGLLLTLLGWVAFTRIWLFVLIVAIVASVFLHEMGHFLMAKRNGMKVTEFFIGFGPRVWSFRRGETEYGLKLVPAGAYVRIIGMHGLEEIDESDEEARTYRAQSYWRRMPVVLAGPMVNIVLGLLLLVVVFAGFGQPSKDKWKIDTVSSGSAAASAGLQPGDRIIAFNGQPVGAFDDFTSVVRAQGGSSGELTVQRGDEELIIPTRIGWSLNADGARALQPLVPGDRVTKVGDVSVSSYAEMQSALQRFIGPVTITFDRNDRAFTTTVDGPIAMPVDGYRGFLGVSPSSVLVHAGIVEATGQAFGAFGDTVVGSVQGMGRIFSPSGISKLASQVANGGSSDSSSDSSVEPVNSGSASSSNSGSGSSASSNVDRPMSLLGIVNVGTQLGEQAGWAGVLALLATVNIFLGLINLVPILPFDGGHIAVATYEEIRTRISGKAYRVNMAKLMPVTYIVVLLMVGLFASTLYLDAVDPVKLSP</sequence>
<evidence type="ECO:0000256" key="6">
    <source>
        <dbReference type="ARBA" id="ARBA00022833"/>
    </source>
</evidence>
<gene>
    <name evidence="13" type="ORF">UFOPK1603_01887</name>
</gene>
<evidence type="ECO:0000256" key="7">
    <source>
        <dbReference type="ARBA" id="ARBA00022989"/>
    </source>
</evidence>
<feature type="transmembrane region" description="Helical" evidence="11">
    <location>
        <begin position="145"/>
        <end position="168"/>
    </location>
</feature>
<dbReference type="PANTHER" id="PTHR42837:SF2">
    <property type="entry name" value="MEMBRANE METALLOPROTEASE ARASP2, CHLOROPLASTIC-RELATED"/>
    <property type="match status" value="1"/>
</dbReference>
<evidence type="ECO:0000256" key="10">
    <source>
        <dbReference type="SAM" id="MobiDB-lite"/>
    </source>
</evidence>
<keyword evidence="5" id="KW-0378">Hydrolase</keyword>
<proteinExistence type="predicted"/>
<accession>A0A6J6FDD7</accession>
<evidence type="ECO:0000256" key="11">
    <source>
        <dbReference type="SAM" id="Phobius"/>
    </source>
</evidence>
<dbReference type="InterPro" id="IPR004387">
    <property type="entry name" value="Pept_M50_Zn"/>
</dbReference>
<feature type="transmembrane region" description="Helical" evidence="11">
    <location>
        <begin position="425"/>
        <end position="447"/>
    </location>
</feature>
<organism evidence="13">
    <name type="scientific">freshwater metagenome</name>
    <dbReference type="NCBI Taxonomy" id="449393"/>
    <lineage>
        <taxon>unclassified sequences</taxon>
        <taxon>metagenomes</taxon>
        <taxon>ecological metagenomes</taxon>
    </lineage>
</organism>
<keyword evidence="4 11" id="KW-0812">Transmembrane</keyword>
<dbReference type="GO" id="GO:0016020">
    <property type="term" value="C:membrane"/>
    <property type="evidence" value="ECO:0007669"/>
    <property type="project" value="UniProtKB-SubCell"/>
</dbReference>
<dbReference type="InterPro" id="IPR001478">
    <property type="entry name" value="PDZ"/>
</dbReference>
<dbReference type="GO" id="GO:0004222">
    <property type="term" value="F:metalloendopeptidase activity"/>
    <property type="evidence" value="ECO:0007669"/>
    <property type="project" value="InterPro"/>
</dbReference>
<dbReference type="InterPro" id="IPR008915">
    <property type="entry name" value="Peptidase_M50"/>
</dbReference>
<evidence type="ECO:0000313" key="13">
    <source>
        <dbReference type="EMBL" id="CAB4582558.1"/>
    </source>
</evidence>
<dbReference type="Gene3D" id="2.30.42.10">
    <property type="match status" value="2"/>
</dbReference>
<comment type="subcellular location">
    <subcellularLocation>
        <location evidence="2">Membrane</location>
        <topology evidence="2">Multi-pass membrane protein</topology>
    </subcellularLocation>
</comment>
<dbReference type="InterPro" id="IPR041489">
    <property type="entry name" value="PDZ_6"/>
</dbReference>
<evidence type="ECO:0000256" key="2">
    <source>
        <dbReference type="ARBA" id="ARBA00004141"/>
    </source>
</evidence>
<feature type="transmembrane region" description="Helical" evidence="11">
    <location>
        <begin position="27"/>
        <end position="44"/>
    </location>
</feature>
<keyword evidence="9 11" id="KW-0472">Membrane</keyword>
<keyword evidence="7 11" id="KW-1133">Transmembrane helix</keyword>
<dbReference type="AlphaFoldDB" id="A0A6J6FDD7"/>
<feature type="domain" description="PDZ" evidence="12">
    <location>
        <begin position="178"/>
        <end position="206"/>
    </location>
</feature>
<evidence type="ECO:0000256" key="9">
    <source>
        <dbReference type="ARBA" id="ARBA00023136"/>
    </source>
</evidence>
<evidence type="ECO:0000256" key="3">
    <source>
        <dbReference type="ARBA" id="ARBA00022670"/>
    </source>
</evidence>
<keyword evidence="8" id="KW-0482">Metalloprotease</keyword>
<dbReference type="EMBL" id="CAEZTG010000261">
    <property type="protein sequence ID" value="CAB4582558.1"/>
    <property type="molecule type" value="Genomic_DNA"/>
</dbReference>
<feature type="compositionally biased region" description="Low complexity" evidence="10">
    <location>
        <begin position="373"/>
        <end position="404"/>
    </location>
</feature>
<evidence type="ECO:0000256" key="4">
    <source>
        <dbReference type="ARBA" id="ARBA00022692"/>
    </source>
</evidence>
<dbReference type="PROSITE" id="PS50106">
    <property type="entry name" value="PDZ"/>
    <property type="match status" value="1"/>
</dbReference>
<protein>
    <submittedName>
        <fullName evidence="13">Unannotated protein</fullName>
    </submittedName>
</protein>
<dbReference type="Pfam" id="PF02163">
    <property type="entry name" value="Peptidase_M50"/>
    <property type="match status" value="1"/>
</dbReference>